<dbReference type="Proteomes" id="UP000285530">
    <property type="component" value="Unassembled WGS sequence"/>
</dbReference>
<dbReference type="AlphaFoldDB" id="A0A418ZVN6"/>
<feature type="domain" description="SH3b" evidence="2">
    <location>
        <begin position="39"/>
        <end position="91"/>
    </location>
</feature>
<comment type="caution">
    <text evidence="3">The sequence shown here is derived from an EMBL/GenBank/DDBJ whole genome shotgun (WGS) entry which is preliminary data.</text>
</comment>
<dbReference type="OrthoDB" id="5489750at2"/>
<dbReference type="InterPro" id="IPR003646">
    <property type="entry name" value="SH3-like_bac-type"/>
</dbReference>
<dbReference type="Pfam" id="PF08239">
    <property type="entry name" value="SH3_3"/>
    <property type="match status" value="1"/>
</dbReference>
<evidence type="ECO:0000313" key="4">
    <source>
        <dbReference type="Proteomes" id="UP000285530"/>
    </source>
</evidence>
<name>A0A418ZVN6_9RHOB</name>
<keyword evidence="1" id="KW-0732">Signal</keyword>
<gene>
    <name evidence="3" type="ORF">D3P06_09920</name>
</gene>
<feature type="chain" id="PRO_5019192410" evidence="1">
    <location>
        <begin position="21"/>
        <end position="201"/>
    </location>
</feature>
<sequence>MPRLICALTVGLALAGPAAATQEYILPTLFDVARVAPDDVLNIRADPSARAQIIGTLAPDATGIEVVHEQQGWARINHGEGSGWISARYLDYRVDVWEEGALPAGWQCFGTEPFWSVTPRDGAVVLGGPDMADDARPVRAVLSRGVFRDPTRVVVAEGLTLVSTPQQCSDGMSDRLFGLRAEVVIDGETPRLLTGCCAIGR</sequence>
<keyword evidence="4" id="KW-1185">Reference proteome</keyword>
<organism evidence="3 4">
    <name type="scientific">Paracoccus aestuarii</name>
    <dbReference type="NCBI Taxonomy" id="453842"/>
    <lineage>
        <taxon>Bacteria</taxon>
        <taxon>Pseudomonadati</taxon>
        <taxon>Pseudomonadota</taxon>
        <taxon>Alphaproteobacteria</taxon>
        <taxon>Rhodobacterales</taxon>
        <taxon>Paracoccaceae</taxon>
        <taxon>Paracoccus</taxon>
    </lineage>
</organism>
<dbReference type="Gene3D" id="2.30.30.40">
    <property type="entry name" value="SH3 Domains"/>
    <property type="match status" value="1"/>
</dbReference>
<reference evidence="3 4" key="1">
    <citation type="submission" date="2018-09" db="EMBL/GenBank/DDBJ databases">
        <title>Paracoccus onubensis nov. sp. a moderate halophilic bacterium isolated from Gruta de las Maravillas (Aracena, Spain).</title>
        <authorList>
            <person name="Jurado V."/>
            <person name="Gutierrez-Patricio S."/>
            <person name="Gonzalez-Pimentel J.L."/>
            <person name="Laiz L."/>
            <person name="Saiz-Jimenez C."/>
        </authorList>
    </citation>
    <scope>NUCLEOTIDE SEQUENCE [LARGE SCALE GENOMIC DNA]</scope>
    <source>
        <strain evidence="3 4">DSM 19484</strain>
    </source>
</reference>
<proteinExistence type="predicted"/>
<feature type="signal peptide" evidence="1">
    <location>
        <begin position="1"/>
        <end position="20"/>
    </location>
</feature>
<protein>
    <submittedName>
        <fullName evidence="3">Peptide-binding protein</fullName>
    </submittedName>
</protein>
<dbReference type="RefSeq" id="WP_119886427.1">
    <property type="nucleotide sequence ID" value="NZ_CP067169.1"/>
</dbReference>
<evidence type="ECO:0000259" key="2">
    <source>
        <dbReference type="Pfam" id="PF08239"/>
    </source>
</evidence>
<evidence type="ECO:0000256" key="1">
    <source>
        <dbReference type="SAM" id="SignalP"/>
    </source>
</evidence>
<evidence type="ECO:0000313" key="3">
    <source>
        <dbReference type="EMBL" id="RJL03997.1"/>
    </source>
</evidence>
<accession>A0A418ZVN6</accession>
<dbReference type="EMBL" id="QZEV01000044">
    <property type="protein sequence ID" value="RJL03997.1"/>
    <property type="molecule type" value="Genomic_DNA"/>
</dbReference>